<accession>A0ABP7SZ72</accession>
<dbReference type="InterPro" id="IPR010982">
    <property type="entry name" value="Lambda_DNA-bd_dom_sf"/>
</dbReference>
<name>A0ABP7SZ72_9PSEU</name>
<reference evidence="3" key="1">
    <citation type="journal article" date="2019" name="Int. J. Syst. Evol. Microbiol.">
        <title>The Global Catalogue of Microorganisms (GCM) 10K type strain sequencing project: providing services to taxonomists for standard genome sequencing and annotation.</title>
        <authorList>
            <consortium name="The Broad Institute Genomics Platform"/>
            <consortium name="The Broad Institute Genome Sequencing Center for Infectious Disease"/>
            <person name="Wu L."/>
            <person name="Ma J."/>
        </authorList>
    </citation>
    <scope>NUCLEOTIDE SEQUENCE [LARGE SCALE GENOMIC DNA]</scope>
    <source>
        <strain evidence="3">JCM 17342</strain>
    </source>
</reference>
<dbReference type="RefSeq" id="WP_344878570.1">
    <property type="nucleotide sequence ID" value="NZ_BAABAL010000017.1"/>
</dbReference>
<feature type="domain" description="HTH cro/C1-type" evidence="1">
    <location>
        <begin position="34"/>
        <end position="88"/>
    </location>
</feature>
<dbReference type="CDD" id="cd00093">
    <property type="entry name" value="HTH_XRE"/>
    <property type="match status" value="1"/>
</dbReference>
<evidence type="ECO:0000259" key="1">
    <source>
        <dbReference type="PROSITE" id="PS50943"/>
    </source>
</evidence>
<dbReference type="Pfam" id="PF01381">
    <property type="entry name" value="HTH_3"/>
    <property type="match status" value="1"/>
</dbReference>
<dbReference type="InterPro" id="IPR001387">
    <property type="entry name" value="Cro/C1-type_HTH"/>
</dbReference>
<sequence length="134" mass="14795">MDELDLLLGFDEEDDQQRLAAELVEADYDWVAALVALRKRRGLTQTQLGELMGRSQSVVSDIESMSTDPRLSTLRRYAMAVGASVEHLVRDTAEPVNVPVTVAHVRAEQPRVRKLPIKNAGWSSEPVLLGAQGD</sequence>
<dbReference type="Gene3D" id="1.10.260.40">
    <property type="entry name" value="lambda repressor-like DNA-binding domains"/>
    <property type="match status" value="1"/>
</dbReference>
<proteinExistence type="predicted"/>
<dbReference type="Proteomes" id="UP001501747">
    <property type="component" value="Unassembled WGS sequence"/>
</dbReference>
<evidence type="ECO:0000313" key="2">
    <source>
        <dbReference type="EMBL" id="GAA4018703.1"/>
    </source>
</evidence>
<dbReference type="PROSITE" id="PS50943">
    <property type="entry name" value="HTH_CROC1"/>
    <property type="match status" value="1"/>
</dbReference>
<evidence type="ECO:0000313" key="3">
    <source>
        <dbReference type="Proteomes" id="UP001501747"/>
    </source>
</evidence>
<dbReference type="SMART" id="SM00530">
    <property type="entry name" value="HTH_XRE"/>
    <property type="match status" value="1"/>
</dbReference>
<dbReference type="SUPFAM" id="SSF47413">
    <property type="entry name" value="lambda repressor-like DNA-binding domains"/>
    <property type="match status" value="1"/>
</dbReference>
<keyword evidence="3" id="KW-1185">Reference proteome</keyword>
<organism evidence="2 3">
    <name type="scientific">Allokutzneria multivorans</name>
    <dbReference type="NCBI Taxonomy" id="1142134"/>
    <lineage>
        <taxon>Bacteria</taxon>
        <taxon>Bacillati</taxon>
        <taxon>Actinomycetota</taxon>
        <taxon>Actinomycetes</taxon>
        <taxon>Pseudonocardiales</taxon>
        <taxon>Pseudonocardiaceae</taxon>
        <taxon>Allokutzneria</taxon>
    </lineage>
</organism>
<gene>
    <name evidence="2" type="ORF">GCM10022247_47910</name>
</gene>
<protein>
    <recommendedName>
        <fullName evidence="1">HTH cro/C1-type domain-containing protein</fullName>
    </recommendedName>
</protein>
<dbReference type="EMBL" id="BAABAL010000017">
    <property type="protein sequence ID" value="GAA4018703.1"/>
    <property type="molecule type" value="Genomic_DNA"/>
</dbReference>
<comment type="caution">
    <text evidence="2">The sequence shown here is derived from an EMBL/GenBank/DDBJ whole genome shotgun (WGS) entry which is preliminary data.</text>
</comment>